<sequence>MTATVGCTSECYLHCVMCFLTWTNRRT</sequence>
<evidence type="ECO:0000313" key="2">
    <source>
        <dbReference type="Proteomes" id="UP000005237"/>
    </source>
</evidence>
<proteinExistence type="predicted"/>
<dbReference type="Proteomes" id="UP000005237">
    <property type="component" value="Unassembled WGS sequence"/>
</dbReference>
<accession>A0A8R1J2A8</accession>
<name>A0A8R1J2A8_CAEJA</name>
<organism evidence="1 2">
    <name type="scientific">Caenorhabditis japonica</name>
    <dbReference type="NCBI Taxonomy" id="281687"/>
    <lineage>
        <taxon>Eukaryota</taxon>
        <taxon>Metazoa</taxon>
        <taxon>Ecdysozoa</taxon>
        <taxon>Nematoda</taxon>
        <taxon>Chromadorea</taxon>
        <taxon>Rhabditida</taxon>
        <taxon>Rhabditina</taxon>
        <taxon>Rhabditomorpha</taxon>
        <taxon>Rhabditoidea</taxon>
        <taxon>Rhabditidae</taxon>
        <taxon>Peloderinae</taxon>
        <taxon>Caenorhabditis</taxon>
    </lineage>
</organism>
<reference evidence="2" key="1">
    <citation type="submission" date="2010-08" db="EMBL/GenBank/DDBJ databases">
        <authorList>
            <consortium name="Caenorhabditis japonica Sequencing Consortium"/>
            <person name="Wilson R.K."/>
        </authorList>
    </citation>
    <scope>NUCLEOTIDE SEQUENCE [LARGE SCALE GENOMIC DNA]</scope>
    <source>
        <strain evidence="2">DF5081</strain>
    </source>
</reference>
<dbReference type="EnsemblMetazoa" id="CJA43201.1">
    <property type="protein sequence ID" value="CJA43201.1"/>
    <property type="gene ID" value="WBGene00219049"/>
</dbReference>
<keyword evidence="2" id="KW-1185">Reference proteome</keyword>
<evidence type="ECO:0000313" key="1">
    <source>
        <dbReference type="EnsemblMetazoa" id="CJA43201.1"/>
    </source>
</evidence>
<reference evidence="1" key="2">
    <citation type="submission" date="2022-06" db="UniProtKB">
        <authorList>
            <consortium name="EnsemblMetazoa"/>
        </authorList>
    </citation>
    <scope>IDENTIFICATION</scope>
    <source>
        <strain evidence="1">DF5081</strain>
    </source>
</reference>
<protein>
    <submittedName>
        <fullName evidence="1">Uncharacterized protein</fullName>
    </submittedName>
</protein>
<dbReference type="AlphaFoldDB" id="A0A8R1J2A8"/>